<dbReference type="Proteomes" id="UP000184300">
    <property type="component" value="Unassembled WGS sequence"/>
</dbReference>
<protein>
    <recommendedName>
        <fullName evidence="1">DUF7730 domain-containing protein</fullName>
    </recommendedName>
</protein>
<sequence>MYSEVLPILYGSNVFDVNHIDTFIYLKRSVLSQCLDMIRKVTLTWGLKYYTNYQLHQSPVQYWDVTGGV</sequence>
<dbReference type="VEuPathDB" id="FungiDB:ASPGLDRAFT_44103"/>
<dbReference type="GeneID" id="34462214"/>
<dbReference type="OrthoDB" id="4757095at2759"/>
<evidence type="ECO:0000313" key="3">
    <source>
        <dbReference type="Proteomes" id="UP000184300"/>
    </source>
</evidence>
<organism evidence="2 3">
    <name type="scientific">Aspergillus glaucus CBS 516.65</name>
    <dbReference type="NCBI Taxonomy" id="1160497"/>
    <lineage>
        <taxon>Eukaryota</taxon>
        <taxon>Fungi</taxon>
        <taxon>Dikarya</taxon>
        <taxon>Ascomycota</taxon>
        <taxon>Pezizomycotina</taxon>
        <taxon>Eurotiomycetes</taxon>
        <taxon>Eurotiomycetidae</taxon>
        <taxon>Eurotiales</taxon>
        <taxon>Aspergillaceae</taxon>
        <taxon>Aspergillus</taxon>
        <taxon>Aspergillus subgen. Aspergillus</taxon>
    </lineage>
</organism>
<dbReference type="EMBL" id="KV878892">
    <property type="protein sequence ID" value="OJJ86324.1"/>
    <property type="molecule type" value="Genomic_DNA"/>
</dbReference>
<gene>
    <name evidence="2" type="ORF">ASPGLDRAFT_44103</name>
</gene>
<feature type="domain" description="DUF7730" evidence="1">
    <location>
        <begin position="1"/>
        <end position="57"/>
    </location>
</feature>
<dbReference type="Pfam" id="PF24864">
    <property type="entry name" value="DUF7730"/>
    <property type="match status" value="1"/>
</dbReference>
<dbReference type="AlphaFoldDB" id="A0A1L9VR03"/>
<dbReference type="RefSeq" id="XP_022403013.1">
    <property type="nucleotide sequence ID" value="XM_022545953.1"/>
</dbReference>
<reference evidence="3" key="1">
    <citation type="journal article" date="2017" name="Genome Biol.">
        <title>Comparative genomics reveals high biological diversity and specific adaptations in the industrially and medically important fungal genus Aspergillus.</title>
        <authorList>
            <person name="de Vries R.P."/>
            <person name="Riley R."/>
            <person name="Wiebenga A."/>
            <person name="Aguilar-Osorio G."/>
            <person name="Amillis S."/>
            <person name="Uchima C.A."/>
            <person name="Anderluh G."/>
            <person name="Asadollahi M."/>
            <person name="Askin M."/>
            <person name="Barry K."/>
            <person name="Battaglia E."/>
            <person name="Bayram O."/>
            <person name="Benocci T."/>
            <person name="Braus-Stromeyer S.A."/>
            <person name="Caldana C."/>
            <person name="Canovas D."/>
            <person name="Cerqueira G.C."/>
            <person name="Chen F."/>
            <person name="Chen W."/>
            <person name="Choi C."/>
            <person name="Clum A."/>
            <person name="Dos Santos R.A."/>
            <person name="Damasio A.R."/>
            <person name="Diallinas G."/>
            <person name="Emri T."/>
            <person name="Fekete E."/>
            <person name="Flipphi M."/>
            <person name="Freyberg S."/>
            <person name="Gallo A."/>
            <person name="Gournas C."/>
            <person name="Habgood R."/>
            <person name="Hainaut M."/>
            <person name="Harispe M.L."/>
            <person name="Henrissat B."/>
            <person name="Hilden K.S."/>
            <person name="Hope R."/>
            <person name="Hossain A."/>
            <person name="Karabika E."/>
            <person name="Karaffa L."/>
            <person name="Karanyi Z."/>
            <person name="Krasevec N."/>
            <person name="Kuo A."/>
            <person name="Kusch H."/>
            <person name="LaButti K."/>
            <person name="Lagendijk E.L."/>
            <person name="Lapidus A."/>
            <person name="Levasseur A."/>
            <person name="Lindquist E."/>
            <person name="Lipzen A."/>
            <person name="Logrieco A.F."/>
            <person name="MacCabe A."/>
            <person name="Maekelae M.R."/>
            <person name="Malavazi I."/>
            <person name="Melin P."/>
            <person name="Meyer V."/>
            <person name="Mielnichuk N."/>
            <person name="Miskei M."/>
            <person name="Molnar A.P."/>
            <person name="Mule G."/>
            <person name="Ngan C.Y."/>
            <person name="Orejas M."/>
            <person name="Orosz E."/>
            <person name="Ouedraogo J.P."/>
            <person name="Overkamp K.M."/>
            <person name="Park H.-S."/>
            <person name="Perrone G."/>
            <person name="Piumi F."/>
            <person name="Punt P.J."/>
            <person name="Ram A.F."/>
            <person name="Ramon A."/>
            <person name="Rauscher S."/>
            <person name="Record E."/>
            <person name="Riano-Pachon D.M."/>
            <person name="Robert V."/>
            <person name="Roehrig J."/>
            <person name="Ruller R."/>
            <person name="Salamov A."/>
            <person name="Salih N.S."/>
            <person name="Samson R.A."/>
            <person name="Sandor E."/>
            <person name="Sanguinetti M."/>
            <person name="Schuetze T."/>
            <person name="Sepcic K."/>
            <person name="Shelest E."/>
            <person name="Sherlock G."/>
            <person name="Sophianopoulou V."/>
            <person name="Squina F.M."/>
            <person name="Sun H."/>
            <person name="Susca A."/>
            <person name="Todd R.B."/>
            <person name="Tsang A."/>
            <person name="Unkles S.E."/>
            <person name="van de Wiele N."/>
            <person name="van Rossen-Uffink D."/>
            <person name="Oliveira J.V."/>
            <person name="Vesth T.C."/>
            <person name="Visser J."/>
            <person name="Yu J.-H."/>
            <person name="Zhou M."/>
            <person name="Andersen M.R."/>
            <person name="Archer D.B."/>
            <person name="Baker S.E."/>
            <person name="Benoit I."/>
            <person name="Brakhage A.A."/>
            <person name="Braus G.H."/>
            <person name="Fischer R."/>
            <person name="Frisvad J.C."/>
            <person name="Goldman G.H."/>
            <person name="Houbraken J."/>
            <person name="Oakley B."/>
            <person name="Pocsi I."/>
            <person name="Scazzocchio C."/>
            <person name="Seiboth B."/>
            <person name="vanKuyk P.A."/>
            <person name="Wortman J."/>
            <person name="Dyer P.S."/>
            <person name="Grigoriev I.V."/>
        </authorList>
    </citation>
    <scope>NUCLEOTIDE SEQUENCE [LARGE SCALE GENOMIC DNA]</scope>
    <source>
        <strain evidence="3">CBS 516.65</strain>
    </source>
</reference>
<proteinExistence type="predicted"/>
<name>A0A1L9VR03_ASPGL</name>
<evidence type="ECO:0000259" key="1">
    <source>
        <dbReference type="Pfam" id="PF24864"/>
    </source>
</evidence>
<evidence type="ECO:0000313" key="2">
    <source>
        <dbReference type="EMBL" id="OJJ86324.1"/>
    </source>
</evidence>
<keyword evidence="3" id="KW-1185">Reference proteome</keyword>
<dbReference type="InterPro" id="IPR056632">
    <property type="entry name" value="DUF7730"/>
</dbReference>
<accession>A0A1L9VR03</accession>